<dbReference type="GO" id="GO:0046872">
    <property type="term" value="F:metal ion binding"/>
    <property type="evidence" value="ECO:0007669"/>
    <property type="project" value="UniProtKB-KW"/>
</dbReference>
<accession>A0A7C2FX20</accession>
<keyword evidence="1" id="KW-0949">S-adenosyl-L-methionine</keyword>
<protein>
    <submittedName>
        <fullName evidence="6">Radical SAM protein</fullName>
    </submittedName>
</protein>
<evidence type="ECO:0000256" key="3">
    <source>
        <dbReference type="ARBA" id="ARBA00023004"/>
    </source>
</evidence>
<dbReference type="InterPro" id="IPR013785">
    <property type="entry name" value="Aldolase_TIM"/>
</dbReference>
<proteinExistence type="predicted"/>
<dbReference type="InterPro" id="IPR006638">
    <property type="entry name" value="Elp3/MiaA/NifB-like_rSAM"/>
</dbReference>
<feature type="domain" description="Radical SAM core" evidence="5">
    <location>
        <begin position="38"/>
        <end position="267"/>
    </location>
</feature>
<dbReference type="SFLD" id="SFLDS00029">
    <property type="entry name" value="Radical_SAM"/>
    <property type="match status" value="1"/>
</dbReference>
<evidence type="ECO:0000256" key="4">
    <source>
        <dbReference type="ARBA" id="ARBA00023014"/>
    </source>
</evidence>
<name>A0A7C2FX20_9CREN</name>
<sequence>MNIGMDKPLLVGRFAGKPLYYLPRSLPGLGFIAAGIIDRGTNIIQVRPTTLCPMNCVFCSVDAGPYSSKRQSEYFMDLEAILEAFNQAASIKTFTVEALIDTVGEGLTYPHIYALIKSLKKHPRVKSVALETHGAPLSQHVIDRLWEAGLDRVNLSLDTFNKEKARILYGLESYDPARAARLAEYLVKETGIDLHVTPLWLPGLNDHDVEDVLQWALRIGAGKKWPPVTVQKFNLHKHGRNRLKINPVSWSKFYEWLGKLERKIGARLRWDMDEWGMRYDNRIPLIYRKGELVGVTVIAEGWLKGEFLGVTLHGEPRLITLIQERGKVLIGQKYVAKIVENKDGIYVGKIISEA</sequence>
<evidence type="ECO:0000256" key="2">
    <source>
        <dbReference type="ARBA" id="ARBA00022723"/>
    </source>
</evidence>
<dbReference type="InterPro" id="IPR058240">
    <property type="entry name" value="rSAM_sf"/>
</dbReference>
<keyword evidence="2" id="KW-0479">Metal-binding</keyword>
<dbReference type="PANTHER" id="PTHR11228">
    <property type="entry name" value="RADICAL SAM DOMAIN PROTEIN"/>
    <property type="match status" value="1"/>
</dbReference>
<dbReference type="Gene3D" id="3.20.20.70">
    <property type="entry name" value="Aldolase class I"/>
    <property type="match status" value="1"/>
</dbReference>
<reference evidence="6" key="1">
    <citation type="journal article" date="2020" name="mSystems">
        <title>Genome- and Community-Level Interaction Insights into Carbon Utilization and Element Cycling Functions of Hydrothermarchaeota in Hydrothermal Sediment.</title>
        <authorList>
            <person name="Zhou Z."/>
            <person name="Liu Y."/>
            <person name="Xu W."/>
            <person name="Pan J."/>
            <person name="Luo Z.H."/>
            <person name="Li M."/>
        </authorList>
    </citation>
    <scope>NUCLEOTIDE SEQUENCE [LARGE SCALE GENOMIC DNA]</scope>
    <source>
        <strain evidence="6">SpSt-23</strain>
    </source>
</reference>
<dbReference type="SFLD" id="SFLDG01110">
    <property type="entry name" value="Uncharacterised_Radical_SAM_Su"/>
    <property type="match status" value="1"/>
</dbReference>
<dbReference type="InterPro" id="IPR040088">
    <property type="entry name" value="MJ0103-like"/>
</dbReference>
<dbReference type="InterPro" id="IPR050377">
    <property type="entry name" value="Radical_SAM_PqqE_MftC-like"/>
</dbReference>
<dbReference type="InterPro" id="IPR007197">
    <property type="entry name" value="rSAM"/>
</dbReference>
<dbReference type="GO" id="GO:0051536">
    <property type="term" value="F:iron-sulfur cluster binding"/>
    <property type="evidence" value="ECO:0007669"/>
    <property type="project" value="UniProtKB-KW"/>
</dbReference>
<comment type="caution">
    <text evidence="6">The sequence shown here is derived from an EMBL/GenBank/DDBJ whole genome shotgun (WGS) entry which is preliminary data.</text>
</comment>
<gene>
    <name evidence="6" type="ORF">ENP55_00330</name>
</gene>
<dbReference type="SFLD" id="SFLDG01067">
    <property type="entry name" value="SPASM/twitch_domain_containing"/>
    <property type="match status" value="1"/>
</dbReference>
<keyword evidence="4" id="KW-0411">Iron-sulfur</keyword>
<dbReference type="PANTHER" id="PTHR11228:SF35">
    <property type="entry name" value="MOLYBDENUM COFACTOR BIOSYNTHESIS PROTEIN A-RELATED"/>
    <property type="match status" value="1"/>
</dbReference>
<dbReference type="EMBL" id="DSJT01000003">
    <property type="protein sequence ID" value="HEF86765.1"/>
    <property type="molecule type" value="Genomic_DNA"/>
</dbReference>
<organism evidence="6">
    <name type="scientific">Thermosphaera aggregans</name>
    <dbReference type="NCBI Taxonomy" id="54254"/>
    <lineage>
        <taxon>Archaea</taxon>
        <taxon>Thermoproteota</taxon>
        <taxon>Thermoprotei</taxon>
        <taxon>Desulfurococcales</taxon>
        <taxon>Desulfurococcaceae</taxon>
        <taxon>Thermosphaera</taxon>
    </lineage>
</organism>
<evidence type="ECO:0000256" key="1">
    <source>
        <dbReference type="ARBA" id="ARBA00022691"/>
    </source>
</evidence>
<dbReference type="CDD" id="cd01335">
    <property type="entry name" value="Radical_SAM"/>
    <property type="match status" value="1"/>
</dbReference>
<dbReference type="Pfam" id="PF04055">
    <property type="entry name" value="Radical_SAM"/>
    <property type="match status" value="1"/>
</dbReference>
<dbReference type="AlphaFoldDB" id="A0A7C2FX20"/>
<dbReference type="SUPFAM" id="SSF102114">
    <property type="entry name" value="Radical SAM enzymes"/>
    <property type="match status" value="1"/>
</dbReference>
<evidence type="ECO:0000259" key="5">
    <source>
        <dbReference type="PROSITE" id="PS51918"/>
    </source>
</evidence>
<dbReference type="GO" id="GO:0003824">
    <property type="term" value="F:catalytic activity"/>
    <property type="evidence" value="ECO:0007669"/>
    <property type="project" value="InterPro"/>
</dbReference>
<keyword evidence="3" id="KW-0408">Iron</keyword>
<dbReference type="PROSITE" id="PS51918">
    <property type="entry name" value="RADICAL_SAM"/>
    <property type="match status" value="1"/>
</dbReference>
<evidence type="ECO:0000313" key="6">
    <source>
        <dbReference type="EMBL" id="HEF86765.1"/>
    </source>
</evidence>
<dbReference type="SMART" id="SM00729">
    <property type="entry name" value="Elp3"/>
    <property type="match status" value="1"/>
</dbReference>